<dbReference type="InterPro" id="IPR025380">
    <property type="entry name" value="DUF4369"/>
</dbReference>
<dbReference type="PANTHER" id="PTHR42852">
    <property type="entry name" value="THIOL:DISULFIDE INTERCHANGE PROTEIN DSBE"/>
    <property type="match status" value="1"/>
</dbReference>
<dbReference type="GO" id="GO:0030313">
    <property type="term" value="C:cell envelope"/>
    <property type="evidence" value="ECO:0007669"/>
    <property type="project" value="UniProtKB-SubCell"/>
</dbReference>
<dbReference type="PROSITE" id="PS00194">
    <property type="entry name" value="THIOREDOXIN_1"/>
    <property type="match status" value="1"/>
</dbReference>
<reference evidence="7" key="2">
    <citation type="submission" date="2021-04" db="EMBL/GenBank/DDBJ databases">
        <authorList>
            <person name="Gilroy R."/>
        </authorList>
    </citation>
    <scope>NUCLEOTIDE SEQUENCE</scope>
    <source>
        <strain evidence="7">1719</strain>
    </source>
</reference>
<proteinExistence type="predicted"/>
<reference evidence="7" key="1">
    <citation type="journal article" date="2021" name="PeerJ">
        <title>Extensive microbial diversity within the chicken gut microbiome revealed by metagenomics and culture.</title>
        <authorList>
            <person name="Gilroy R."/>
            <person name="Ravi A."/>
            <person name="Getino M."/>
            <person name="Pursley I."/>
            <person name="Horton D.L."/>
            <person name="Alikhan N.F."/>
            <person name="Baker D."/>
            <person name="Gharbi K."/>
            <person name="Hall N."/>
            <person name="Watson M."/>
            <person name="Adriaenssens E.M."/>
            <person name="Foster-Nyarko E."/>
            <person name="Jarju S."/>
            <person name="Secka A."/>
            <person name="Antonio M."/>
            <person name="Oren A."/>
            <person name="Chaudhuri R.R."/>
            <person name="La Ragione R."/>
            <person name="Hildebrand F."/>
            <person name="Pallen M.J."/>
        </authorList>
    </citation>
    <scope>NUCLEOTIDE SEQUENCE</scope>
    <source>
        <strain evidence="7">1719</strain>
    </source>
</reference>
<comment type="subcellular location">
    <subcellularLocation>
        <location evidence="1">Cell envelope</location>
    </subcellularLocation>
</comment>
<feature type="chain" id="PRO_5039327246" evidence="5">
    <location>
        <begin position="22"/>
        <end position="360"/>
    </location>
</feature>
<evidence type="ECO:0000256" key="4">
    <source>
        <dbReference type="ARBA" id="ARBA00023284"/>
    </source>
</evidence>
<evidence type="ECO:0000256" key="1">
    <source>
        <dbReference type="ARBA" id="ARBA00004196"/>
    </source>
</evidence>
<dbReference type="InterPro" id="IPR013766">
    <property type="entry name" value="Thioredoxin_domain"/>
</dbReference>
<dbReference type="InterPro" id="IPR036249">
    <property type="entry name" value="Thioredoxin-like_sf"/>
</dbReference>
<keyword evidence="4" id="KW-0676">Redox-active center</keyword>
<dbReference type="Gene3D" id="3.40.30.10">
    <property type="entry name" value="Glutaredoxin"/>
    <property type="match status" value="1"/>
</dbReference>
<evidence type="ECO:0000259" key="6">
    <source>
        <dbReference type="PROSITE" id="PS51352"/>
    </source>
</evidence>
<feature type="domain" description="Thioredoxin" evidence="6">
    <location>
        <begin position="219"/>
        <end position="360"/>
    </location>
</feature>
<gene>
    <name evidence="7" type="ORF">H9853_01140</name>
</gene>
<dbReference type="GO" id="GO:0016491">
    <property type="term" value="F:oxidoreductase activity"/>
    <property type="evidence" value="ECO:0007669"/>
    <property type="project" value="InterPro"/>
</dbReference>
<dbReference type="EMBL" id="DXEZ01000030">
    <property type="protein sequence ID" value="HIX53601.1"/>
    <property type="molecule type" value="Genomic_DNA"/>
</dbReference>
<keyword evidence="2" id="KW-0201">Cytochrome c-type biogenesis</keyword>
<accession>A0A9D1W6I4</accession>
<feature type="signal peptide" evidence="5">
    <location>
        <begin position="1"/>
        <end position="21"/>
    </location>
</feature>
<evidence type="ECO:0000256" key="5">
    <source>
        <dbReference type="SAM" id="SignalP"/>
    </source>
</evidence>
<dbReference type="InterPro" id="IPR017937">
    <property type="entry name" value="Thioredoxin_CS"/>
</dbReference>
<dbReference type="AlphaFoldDB" id="A0A9D1W6I4"/>
<evidence type="ECO:0000313" key="7">
    <source>
        <dbReference type="EMBL" id="HIX53601.1"/>
    </source>
</evidence>
<sequence>MKNFKILIIGIFLLSATQIFGQNVTVRGTFKEHPDGQFQINYSRDNKQVVDTVEIKDEKFLWAATINGPEKTYLMFPTRYLELYIEPGNIHVVGHADSLHKMKVTGSSIQDEVTAFQETLIDLEKRQSPLYQKYGKVGKEEQLEIERELSEIGQIRLKRTKEYIRTHPKNIYSLMMVEDRAAMGSYEEVQPLFNLIDPSIKETSLGNKVSERLKVLKRSVIGEKMYSFSMNNQNGENVNFDDFLGKYILVEFWASWCGPCRAENPNVLKAYNTFKDKGFTVIGISLDDNEQKWKQAIEEDSMPWTQVSTLDGFENEVSSYYGIRGIPSSFLVDPQGKIVARNLRGERLHETLNDLLNSKD</sequence>
<dbReference type="GO" id="GO:0016209">
    <property type="term" value="F:antioxidant activity"/>
    <property type="evidence" value="ECO:0007669"/>
    <property type="project" value="InterPro"/>
</dbReference>
<keyword evidence="3" id="KW-1015">Disulfide bond</keyword>
<organism evidence="7 8">
    <name type="scientific">Candidatus Sphingobacterium stercoripullorum</name>
    <dbReference type="NCBI Taxonomy" id="2838759"/>
    <lineage>
        <taxon>Bacteria</taxon>
        <taxon>Pseudomonadati</taxon>
        <taxon>Bacteroidota</taxon>
        <taxon>Sphingobacteriia</taxon>
        <taxon>Sphingobacteriales</taxon>
        <taxon>Sphingobacteriaceae</taxon>
        <taxon>Sphingobacterium</taxon>
    </lineage>
</organism>
<dbReference type="InterPro" id="IPR000866">
    <property type="entry name" value="AhpC/TSA"/>
</dbReference>
<dbReference type="Pfam" id="PF14289">
    <property type="entry name" value="DUF4369"/>
    <property type="match status" value="1"/>
</dbReference>
<dbReference type="InterPro" id="IPR050553">
    <property type="entry name" value="Thioredoxin_ResA/DsbE_sf"/>
</dbReference>
<dbReference type="SUPFAM" id="SSF52833">
    <property type="entry name" value="Thioredoxin-like"/>
    <property type="match status" value="1"/>
</dbReference>
<dbReference type="Pfam" id="PF00578">
    <property type="entry name" value="AhpC-TSA"/>
    <property type="match status" value="1"/>
</dbReference>
<protein>
    <submittedName>
        <fullName evidence="7">AhpC/TSA family protein</fullName>
    </submittedName>
</protein>
<dbReference type="Proteomes" id="UP000824156">
    <property type="component" value="Unassembled WGS sequence"/>
</dbReference>
<dbReference type="PROSITE" id="PS51352">
    <property type="entry name" value="THIOREDOXIN_2"/>
    <property type="match status" value="1"/>
</dbReference>
<name>A0A9D1W6I4_9SPHI</name>
<comment type="caution">
    <text evidence="7">The sequence shown here is derived from an EMBL/GenBank/DDBJ whole genome shotgun (WGS) entry which is preliminary data.</text>
</comment>
<dbReference type="PANTHER" id="PTHR42852:SF6">
    <property type="entry name" value="THIOL:DISULFIDE INTERCHANGE PROTEIN DSBE"/>
    <property type="match status" value="1"/>
</dbReference>
<evidence type="ECO:0000256" key="2">
    <source>
        <dbReference type="ARBA" id="ARBA00022748"/>
    </source>
</evidence>
<dbReference type="CDD" id="cd02966">
    <property type="entry name" value="TlpA_like_family"/>
    <property type="match status" value="1"/>
</dbReference>
<evidence type="ECO:0000313" key="8">
    <source>
        <dbReference type="Proteomes" id="UP000824156"/>
    </source>
</evidence>
<dbReference type="GO" id="GO:0017004">
    <property type="term" value="P:cytochrome complex assembly"/>
    <property type="evidence" value="ECO:0007669"/>
    <property type="project" value="UniProtKB-KW"/>
</dbReference>
<evidence type="ECO:0000256" key="3">
    <source>
        <dbReference type="ARBA" id="ARBA00023157"/>
    </source>
</evidence>
<keyword evidence="5" id="KW-0732">Signal</keyword>